<evidence type="ECO:0000313" key="1">
    <source>
        <dbReference type="EMBL" id="GAI38702.1"/>
    </source>
</evidence>
<comment type="caution">
    <text evidence="1">The sequence shown here is derived from an EMBL/GenBank/DDBJ whole genome shotgun (WGS) entry which is preliminary data.</text>
</comment>
<name>X1N3V2_9ZZZZ</name>
<reference evidence="1" key="1">
    <citation type="journal article" date="2014" name="Front. Microbiol.">
        <title>High frequency of phylogenetically diverse reductive dehalogenase-homologous genes in deep subseafloor sedimentary metagenomes.</title>
        <authorList>
            <person name="Kawai M."/>
            <person name="Futagami T."/>
            <person name="Toyoda A."/>
            <person name="Takaki Y."/>
            <person name="Nishi S."/>
            <person name="Hori S."/>
            <person name="Arai W."/>
            <person name="Tsubouchi T."/>
            <person name="Morono Y."/>
            <person name="Uchiyama I."/>
            <person name="Ito T."/>
            <person name="Fujiyama A."/>
            <person name="Inagaki F."/>
            <person name="Takami H."/>
        </authorList>
    </citation>
    <scope>NUCLEOTIDE SEQUENCE</scope>
    <source>
        <strain evidence="1">Expedition CK06-06</strain>
    </source>
</reference>
<feature type="non-terminal residue" evidence="1">
    <location>
        <position position="182"/>
    </location>
</feature>
<dbReference type="AlphaFoldDB" id="X1N3V2"/>
<sequence length="182" mass="20532">MSIPTCYNPNPPVLLQQGFDPAVMQIAVNRVVNESFRIRTDRGYLKHLDFFPFDNRQIPIADNLPITLNLGGQNLVENDQIGMWSILSQFGKNHTWQIRAKFSEGQVGFLQVNGNDSKAPAIADQTLQLVAKYSTPSHEAFLKDFRLKYGQGLKQRTYTNLVPVTALTNVVTTITEELPRNN</sequence>
<protein>
    <submittedName>
        <fullName evidence="1">Uncharacterized protein</fullName>
    </submittedName>
</protein>
<accession>X1N3V2</accession>
<dbReference type="EMBL" id="BARV01026241">
    <property type="protein sequence ID" value="GAI38702.1"/>
    <property type="molecule type" value="Genomic_DNA"/>
</dbReference>
<proteinExistence type="predicted"/>
<gene>
    <name evidence="1" type="ORF">S06H3_42442</name>
</gene>
<organism evidence="1">
    <name type="scientific">marine sediment metagenome</name>
    <dbReference type="NCBI Taxonomy" id="412755"/>
    <lineage>
        <taxon>unclassified sequences</taxon>
        <taxon>metagenomes</taxon>
        <taxon>ecological metagenomes</taxon>
    </lineage>
</organism>